<comment type="caution">
    <text evidence="1">The sequence shown here is derived from an EMBL/GenBank/DDBJ whole genome shotgun (WGS) entry which is preliminary data.</text>
</comment>
<evidence type="ECO:0000313" key="1">
    <source>
        <dbReference type="EMBL" id="CAF1034276.1"/>
    </source>
</evidence>
<dbReference type="AlphaFoldDB" id="A0A814JD51"/>
<dbReference type="InterPro" id="IPR016181">
    <property type="entry name" value="Acyl_CoA_acyltransferase"/>
</dbReference>
<keyword evidence="5" id="KW-1185">Reference proteome</keyword>
<dbReference type="Proteomes" id="UP000663870">
    <property type="component" value="Unassembled WGS sequence"/>
</dbReference>
<evidence type="ECO:0000313" key="2">
    <source>
        <dbReference type="EMBL" id="CAF1148993.1"/>
    </source>
</evidence>
<evidence type="ECO:0000313" key="4">
    <source>
        <dbReference type="EMBL" id="CAF4004528.1"/>
    </source>
</evidence>
<dbReference type="EMBL" id="CAJNOL010001581">
    <property type="protein sequence ID" value="CAF1385573.1"/>
    <property type="molecule type" value="Genomic_DNA"/>
</dbReference>
<dbReference type="SUPFAM" id="SSF55729">
    <property type="entry name" value="Acyl-CoA N-acyltransferases (Nat)"/>
    <property type="match status" value="1"/>
</dbReference>
<gene>
    <name evidence="4" type="ORF">FNK824_LOCUS26137</name>
    <name evidence="3" type="ORF">JXQ802_LOCUS33921</name>
    <name evidence="2" type="ORF">PYM288_LOCUS22121</name>
    <name evidence="1" type="ORF">SEV965_LOCUS12478</name>
</gene>
<evidence type="ECO:0000313" key="3">
    <source>
        <dbReference type="EMBL" id="CAF1385573.1"/>
    </source>
</evidence>
<dbReference type="EMBL" id="CAJOBE010006354">
    <property type="protein sequence ID" value="CAF4004528.1"/>
    <property type="molecule type" value="Genomic_DNA"/>
</dbReference>
<dbReference type="EMBL" id="CAJNOU010000566">
    <property type="protein sequence ID" value="CAF1034276.1"/>
    <property type="molecule type" value="Genomic_DNA"/>
</dbReference>
<evidence type="ECO:0000313" key="6">
    <source>
        <dbReference type="Proteomes" id="UP000663889"/>
    </source>
</evidence>
<dbReference type="Proteomes" id="UP000663854">
    <property type="component" value="Unassembled WGS sequence"/>
</dbReference>
<sequence length="230" mass="27155">MKHKDDYTYELIDNETDALICARLISEEFIQHNPIAVFDKISADDFFHERSWPMMMDVFDERLSFLARHRHSNEIVGAIIAGDLFVHNQNHPYDEFGIPSTIPHHDLLQDMANQFINYDFNQQLEPYFILHIGLGATRAQHSLKGVACQLRQLLCNYARDIKRFQYAFVQVTNPITKHIYTDKMGAQVVRIIDPTRWAWRKKNYQLYPYKDYKNGSIYNVLLELTKIDKL</sequence>
<accession>A0A814JD51</accession>
<dbReference type="Gene3D" id="3.40.630.30">
    <property type="match status" value="1"/>
</dbReference>
<organism evidence="1 6">
    <name type="scientific">Rotaria sordida</name>
    <dbReference type="NCBI Taxonomy" id="392033"/>
    <lineage>
        <taxon>Eukaryota</taxon>
        <taxon>Metazoa</taxon>
        <taxon>Spiralia</taxon>
        <taxon>Gnathifera</taxon>
        <taxon>Rotifera</taxon>
        <taxon>Eurotatoria</taxon>
        <taxon>Bdelloidea</taxon>
        <taxon>Philodinida</taxon>
        <taxon>Philodinidae</taxon>
        <taxon>Rotaria</taxon>
    </lineage>
</organism>
<evidence type="ECO:0000313" key="5">
    <source>
        <dbReference type="Proteomes" id="UP000663870"/>
    </source>
</evidence>
<evidence type="ECO:0008006" key="7">
    <source>
        <dbReference type="Google" id="ProtNLM"/>
    </source>
</evidence>
<dbReference type="Proteomes" id="UP000663874">
    <property type="component" value="Unassembled WGS sequence"/>
</dbReference>
<name>A0A814JD51_9BILA</name>
<reference evidence="1" key="1">
    <citation type="submission" date="2021-02" db="EMBL/GenBank/DDBJ databases">
        <authorList>
            <person name="Nowell W R."/>
        </authorList>
    </citation>
    <scope>NUCLEOTIDE SEQUENCE</scope>
</reference>
<protein>
    <recommendedName>
        <fullName evidence="7">N-acetyltransferase domain-containing protein</fullName>
    </recommendedName>
</protein>
<dbReference type="Proteomes" id="UP000663889">
    <property type="component" value="Unassembled WGS sequence"/>
</dbReference>
<proteinExistence type="predicted"/>
<dbReference type="EMBL" id="CAJNOH010000925">
    <property type="protein sequence ID" value="CAF1148993.1"/>
    <property type="molecule type" value="Genomic_DNA"/>
</dbReference>